<dbReference type="OrthoDB" id="191139at2759"/>
<reference evidence="4" key="1">
    <citation type="submission" date="2022-12" db="EMBL/GenBank/DDBJ databases">
        <authorList>
            <person name="Petersen C."/>
        </authorList>
    </citation>
    <scope>NUCLEOTIDE SEQUENCE</scope>
    <source>
        <strain evidence="4">IBT 29677</strain>
    </source>
</reference>
<dbReference type="AlphaFoldDB" id="A0A9W9VZ75"/>
<organism evidence="4 5">
    <name type="scientific">Penicillium cosmopolitanum</name>
    <dbReference type="NCBI Taxonomy" id="1131564"/>
    <lineage>
        <taxon>Eukaryota</taxon>
        <taxon>Fungi</taxon>
        <taxon>Dikarya</taxon>
        <taxon>Ascomycota</taxon>
        <taxon>Pezizomycotina</taxon>
        <taxon>Eurotiomycetes</taxon>
        <taxon>Eurotiomycetidae</taxon>
        <taxon>Eurotiales</taxon>
        <taxon>Aspergillaceae</taxon>
        <taxon>Penicillium</taxon>
    </lineage>
</organism>
<evidence type="ECO:0000256" key="3">
    <source>
        <dbReference type="ARBA" id="ARBA00023002"/>
    </source>
</evidence>
<sequence>MSIAKLCSIRSQWFPPTPSSTEEDLSSQEGKVFIVTGGNAGVGYELCKILYATGALIYMASRSKEKAESAIESIVSLTPAPNTSGKLKFLHLDLNDLESVKQAANSFSKEESKLDILWNNAGTGANMVEPGAKTAQGLDAMIGMHCVATLLFTELLVSQLQASTRSENPGSTRVVWTSSYLAEGASPINGISFEHLQNGISDRTTNYAASKAGTWILGREFANRHGNKGILSVIQNPGNLKAGSYAGTPALAMWLINPLLHPPKFGAYTQLYAGLSPEVSLDHNGAYVIPWGRIRPDNDCPRQDIIKAMTSTEQGGLGYGKLFWDWCEEQCKLFIL</sequence>
<dbReference type="Proteomes" id="UP001147747">
    <property type="component" value="Unassembled WGS sequence"/>
</dbReference>
<keyword evidence="2" id="KW-0521">NADP</keyword>
<evidence type="ECO:0000313" key="4">
    <source>
        <dbReference type="EMBL" id="KAJ5392054.1"/>
    </source>
</evidence>
<protein>
    <recommendedName>
        <fullName evidence="6">Short-chain dehydrogenase</fullName>
    </recommendedName>
</protein>
<accession>A0A9W9VZ75</accession>
<dbReference type="GO" id="GO:0016491">
    <property type="term" value="F:oxidoreductase activity"/>
    <property type="evidence" value="ECO:0007669"/>
    <property type="project" value="UniProtKB-KW"/>
</dbReference>
<evidence type="ECO:0000256" key="2">
    <source>
        <dbReference type="ARBA" id="ARBA00022857"/>
    </source>
</evidence>
<dbReference type="PANTHER" id="PTHR24320:SF236">
    <property type="entry name" value="SHORT-CHAIN DEHYDROGENASE-RELATED"/>
    <property type="match status" value="1"/>
</dbReference>
<evidence type="ECO:0000313" key="5">
    <source>
        <dbReference type="Proteomes" id="UP001147747"/>
    </source>
</evidence>
<evidence type="ECO:0008006" key="6">
    <source>
        <dbReference type="Google" id="ProtNLM"/>
    </source>
</evidence>
<dbReference type="RefSeq" id="XP_056487732.1">
    <property type="nucleotide sequence ID" value="XM_056632181.1"/>
</dbReference>
<dbReference type="InterPro" id="IPR036291">
    <property type="entry name" value="NAD(P)-bd_dom_sf"/>
</dbReference>
<dbReference type="SUPFAM" id="SSF51735">
    <property type="entry name" value="NAD(P)-binding Rossmann-fold domains"/>
    <property type="match status" value="1"/>
</dbReference>
<dbReference type="GeneID" id="81371161"/>
<keyword evidence="5" id="KW-1185">Reference proteome</keyword>
<comment type="caution">
    <text evidence="4">The sequence shown here is derived from an EMBL/GenBank/DDBJ whole genome shotgun (WGS) entry which is preliminary data.</text>
</comment>
<dbReference type="EMBL" id="JAPZBU010000008">
    <property type="protein sequence ID" value="KAJ5392054.1"/>
    <property type="molecule type" value="Genomic_DNA"/>
</dbReference>
<dbReference type="Gene3D" id="3.40.50.720">
    <property type="entry name" value="NAD(P)-binding Rossmann-like Domain"/>
    <property type="match status" value="1"/>
</dbReference>
<dbReference type="PANTHER" id="PTHR24320">
    <property type="entry name" value="RETINOL DEHYDROGENASE"/>
    <property type="match status" value="1"/>
</dbReference>
<comment type="similarity">
    <text evidence="1">Belongs to the short-chain dehydrogenases/reductases (SDR) family.</text>
</comment>
<dbReference type="InterPro" id="IPR002347">
    <property type="entry name" value="SDR_fam"/>
</dbReference>
<dbReference type="PRINTS" id="PR00081">
    <property type="entry name" value="GDHRDH"/>
</dbReference>
<proteinExistence type="inferred from homology"/>
<evidence type="ECO:0000256" key="1">
    <source>
        <dbReference type="ARBA" id="ARBA00006484"/>
    </source>
</evidence>
<dbReference type="Pfam" id="PF00106">
    <property type="entry name" value="adh_short"/>
    <property type="match status" value="1"/>
</dbReference>
<keyword evidence="3" id="KW-0560">Oxidoreductase</keyword>
<name>A0A9W9VZ75_9EURO</name>
<reference evidence="4" key="2">
    <citation type="journal article" date="2023" name="IMA Fungus">
        <title>Comparative genomic study of the Penicillium genus elucidates a diverse pangenome and 15 lateral gene transfer events.</title>
        <authorList>
            <person name="Petersen C."/>
            <person name="Sorensen T."/>
            <person name="Nielsen M.R."/>
            <person name="Sondergaard T.E."/>
            <person name="Sorensen J.L."/>
            <person name="Fitzpatrick D.A."/>
            <person name="Frisvad J.C."/>
            <person name="Nielsen K.L."/>
        </authorList>
    </citation>
    <scope>NUCLEOTIDE SEQUENCE</scope>
    <source>
        <strain evidence="4">IBT 29677</strain>
    </source>
</reference>
<gene>
    <name evidence="4" type="ORF">N7509_007544</name>
</gene>